<reference evidence="2" key="1">
    <citation type="journal article" date="2019" name="Int. J. Syst. Evol. Microbiol.">
        <title>The Global Catalogue of Microorganisms (GCM) 10K type strain sequencing project: providing services to taxonomists for standard genome sequencing and annotation.</title>
        <authorList>
            <consortium name="The Broad Institute Genomics Platform"/>
            <consortium name="The Broad Institute Genome Sequencing Center for Infectious Disease"/>
            <person name="Wu L."/>
            <person name="Ma J."/>
        </authorList>
    </citation>
    <scope>NUCLEOTIDE SEQUENCE [LARGE SCALE GENOMIC DNA]</scope>
    <source>
        <strain evidence="2">JCM 17441</strain>
    </source>
</reference>
<protein>
    <submittedName>
        <fullName evidence="1">Uncharacterized protein</fullName>
    </submittedName>
</protein>
<proteinExistence type="predicted"/>
<dbReference type="RefSeq" id="WP_345131253.1">
    <property type="nucleotide sequence ID" value="NZ_BAABAT010000017.1"/>
</dbReference>
<dbReference type="Proteomes" id="UP001500620">
    <property type="component" value="Unassembled WGS sequence"/>
</dbReference>
<evidence type="ECO:0000313" key="1">
    <source>
        <dbReference type="EMBL" id="GAA4254194.1"/>
    </source>
</evidence>
<name>A0ABP8DER9_9ACTN</name>
<keyword evidence="2" id="KW-1185">Reference proteome</keyword>
<organism evidence="1 2">
    <name type="scientific">Dactylosporangium darangshiense</name>
    <dbReference type="NCBI Taxonomy" id="579108"/>
    <lineage>
        <taxon>Bacteria</taxon>
        <taxon>Bacillati</taxon>
        <taxon>Actinomycetota</taxon>
        <taxon>Actinomycetes</taxon>
        <taxon>Micromonosporales</taxon>
        <taxon>Micromonosporaceae</taxon>
        <taxon>Dactylosporangium</taxon>
    </lineage>
</organism>
<comment type="caution">
    <text evidence="1">The sequence shown here is derived from an EMBL/GenBank/DDBJ whole genome shotgun (WGS) entry which is preliminary data.</text>
</comment>
<dbReference type="EMBL" id="BAABAT010000017">
    <property type="protein sequence ID" value="GAA4254194.1"/>
    <property type="molecule type" value="Genomic_DNA"/>
</dbReference>
<gene>
    <name evidence="1" type="ORF">GCM10022255_057980</name>
</gene>
<accession>A0ABP8DER9</accession>
<evidence type="ECO:0000313" key="2">
    <source>
        <dbReference type="Proteomes" id="UP001500620"/>
    </source>
</evidence>
<sequence>MRYGGRLNRIEFTALIDQQANRIRASANALPLYGPTGWGGACRVGAWGWEDERLMHAGLLFGAPEAAAEGDRAWVEVITTAGPPMPLVIDLRVAVAAARDDFTDHRVAERALRTASSPAPERVGIAVDGVPRQFSRWPDEPLGDSLGRGWLAILDEVPGLLLRASGIEPANLALARVGDIEPHLSGTRAHLLAGYDSYGEG</sequence>